<dbReference type="Pfam" id="PF13884">
    <property type="entry name" value="Peptidase_S74"/>
    <property type="match status" value="1"/>
</dbReference>
<dbReference type="AlphaFoldDB" id="A0AAJ1R6W3"/>
<organism evidence="3 4">
    <name type="scientific">Chryseobacterium gambrini</name>
    <dbReference type="NCBI Taxonomy" id="373672"/>
    <lineage>
        <taxon>Bacteria</taxon>
        <taxon>Pseudomonadati</taxon>
        <taxon>Bacteroidota</taxon>
        <taxon>Flavobacteriia</taxon>
        <taxon>Flavobacteriales</taxon>
        <taxon>Weeksellaceae</taxon>
        <taxon>Chryseobacterium group</taxon>
        <taxon>Chryseobacterium</taxon>
    </lineage>
</organism>
<dbReference type="Proteomes" id="UP001225933">
    <property type="component" value="Unassembled WGS sequence"/>
</dbReference>
<name>A0AAJ1R6W3_9FLAO</name>
<feature type="non-terminal residue" evidence="3">
    <location>
        <position position="1"/>
    </location>
</feature>
<comment type="caution">
    <text evidence="3">The sequence shown here is derived from an EMBL/GenBank/DDBJ whole genome shotgun (WGS) entry which is preliminary data.</text>
</comment>
<evidence type="ECO:0000313" key="4">
    <source>
        <dbReference type="Proteomes" id="UP001225933"/>
    </source>
</evidence>
<proteinExistence type="predicted"/>
<evidence type="ECO:0000256" key="1">
    <source>
        <dbReference type="SAM" id="Coils"/>
    </source>
</evidence>
<keyword evidence="1" id="KW-0175">Coiled coil</keyword>
<dbReference type="InterPro" id="IPR030392">
    <property type="entry name" value="S74_ICA"/>
</dbReference>
<feature type="domain" description="Peptidase S74" evidence="2">
    <location>
        <begin position="278"/>
        <end position="372"/>
    </location>
</feature>
<dbReference type="PROSITE" id="PS51688">
    <property type="entry name" value="ICA"/>
    <property type="match status" value="1"/>
</dbReference>
<dbReference type="RefSeq" id="WP_290343685.1">
    <property type="nucleotide sequence ID" value="NZ_JAUHGV010000051.1"/>
</dbReference>
<dbReference type="EMBL" id="JAUHGV010000051">
    <property type="protein sequence ID" value="MDN4015090.1"/>
    <property type="molecule type" value="Genomic_DNA"/>
</dbReference>
<evidence type="ECO:0000259" key="2">
    <source>
        <dbReference type="PROSITE" id="PS51688"/>
    </source>
</evidence>
<gene>
    <name evidence="3" type="ORF">QX233_21805</name>
</gene>
<reference evidence="3" key="1">
    <citation type="submission" date="2023-06" db="EMBL/GenBank/DDBJ databases">
        <title>Two Chryseobacterium gambrini strains from China.</title>
        <authorList>
            <person name="Zeng J."/>
            <person name="Wu Y."/>
        </authorList>
    </citation>
    <scope>NUCLEOTIDE SEQUENCE</scope>
    <source>
        <strain evidence="3">SQ219</strain>
    </source>
</reference>
<accession>A0AAJ1R6W3</accession>
<sequence>TTINAGNTKANVGVGYATPQTQLHVGGDARFGLGSGAHTYTNADSSGGAWFDFYTDESTVKSNLSWDNTNSRFNINGMGTKTVINAGTTANVGVGLVNPQSQLDVSTMAQIGLENASGSLDQRVQLGADSGGSYVNFLNAAGAKKTYLWYNQGSARFEIGNTTAEPFLVNAAVGSGPIGLRTVTTTNSLDINVKGAFGISSSGNYTGHTWDGNCSEDVTEIGNGWINSQRNDNANILLVKTNGSTGINNAFIAMKNGTTVQGSITPTSTTAVAFNTTSDLRLKENIKNTDVGITDLMKISVKDYNYKADNTKTKVTGFIAQDLYKIFPNAVTVGGEDAQTNPWQVDYGKLTPLLVKAVQDQQKVIENQNSEISSLKKEIELIKSKLNK</sequence>
<feature type="coiled-coil region" evidence="1">
    <location>
        <begin position="358"/>
        <end position="385"/>
    </location>
</feature>
<evidence type="ECO:0000313" key="3">
    <source>
        <dbReference type="EMBL" id="MDN4015090.1"/>
    </source>
</evidence>
<protein>
    <submittedName>
        <fullName evidence="3">Tail fiber domain-containing protein</fullName>
    </submittedName>
</protein>